<dbReference type="InterPro" id="IPR009057">
    <property type="entry name" value="Homeodomain-like_sf"/>
</dbReference>
<dbReference type="PROSITE" id="PS50977">
    <property type="entry name" value="HTH_TETR_2"/>
    <property type="match status" value="1"/>
</dbReference>
<name>A0ABS4VW77_9PSEU</name>
<evidence type="ECO:0000313" key="6">
    <source>
        <dbReference type="Proteomes" id="UP001519295"/>
    </source>
</evidence>
<feature type="DNA-binding region" description="H-T-H motif" evidence="2">
    <location>
        <begin position="44"/>
        <end position="63"/>
    </location>
</feature>
<reference evidence="5 6" key="1">
    <citation type="submission" date="2021-03" db="EMBL/GenBank/DDBJ databases">
        <title>Sequencing the genomes of 1000 actinobacteria strains.</title>
        <authorList>
            <person name="Klenk H.-P."/>
        </authorList>
    </citation>
    <scope>NUCLEOTIDE SEQUENCE [LARGE SCALE GENOMIC DNA]</scope>
    <source>
        <strain evidence="5 6">DSM 45256</strain>
    </source>
</reference>
<evidence type="ECO:0000256" key="2">
    <source>
        <dbReference type="PROSITE-ProRule" id="PRU00335"/>
    </source>
</evidence>
<sequence length="222" mass="24379">MGKGVPSRRPGDPLASGRINQKRRTREAVLDAARTLLDEGRVPSVGEAADAALVGRTTAYRYFPTQESLILEASMDSVVDALDEPGGAEVDDTDDPAERVDRVLRTMHGRIAEHEAAFRAIIRLSLEKQARLEPGRPGEVRLLEGRRLTWMGDAVEPARDRLDEDVHDDLVAALAMLAGTESFIALKDACRVDDPHERSRIIRWTARMVLAGVLAQTEPEPG</sequence>
<evidence type="ECO:0000256" key="1">
    <source>
        <dbReference type="ARBA" id="ARBA00023125"/>
    </source>
</evidence>
<dbReference type="PANTHER" id="PTHR30055">
    <property type="entry name" value="HTH-TYPE TRANSCRIPTIONAL REGULATOR RUTR"/>
    <property type="match status" value="1"/>
</dbReference>
<accession>A0ABS4VW77</accession>
<keyword evidence="6" id="KW-1185">Reference proteome</keyword>
<proteinExistence type="predicted"/>
<protein>
    <submittedName>
        <fullName evidence="5">AcrR family transcriptional regulator</fullName>
    </submittedName>
</protein>
<feature type="domain" description="HTH tetR-type" evidence="4">
    <location>
        <begin position="23"/>
        <end position="81"/>
    </location>
</feature>
<dbReference type="EMBL" id="JAGINU010000001">
    <property type="protein sequence ID" value="MBP2367764.1"/>
    <property type="molecule type" value="Genomic_DNA"/>
</dbReference>
<dbReference type="PANTHER" id="PTHR30055:SF226">
    <property type="entry name" value="HTH-TYPE TRANSCRIPTIONAL REGULATOR PKSA"/>
    <property type="match status" value="1"/>
</dbReference>
<gene>
    <name evidence="5" type="ORF">JOF36_003460</name>
</gene>
<dbReference type="InterPro" id="IPR001647">
    <property type="entry name" value="HTH_TetR"/>
</dbReference>
<dbReference type="InterPro" id="IPR050109">
    <property type="entry name" value="HTH-type_TetR-like_transc_reg"/>
</dbReference>
<evidence type="ECO:0000256" key="3">
    <source>
        <dbReference type="SAM" id="MobiDB-lite"/>
    </source>
</evidence>
<feature type="region of interest" description="Disordered" evidence="3">
    <location>
        <begin position="1"/>
        <end position="25"/>
    </location>
</feature>
<dbReference type="Proteomes" id="UP001519295">
    <property type="component" value="Unassembled WGS sequence"/>
</dbReference>
<keyword evidence="1 2" id="KW-0238">DNA-binding</keyword>
<evidence type="ECO:0000259" key="4">
    <source>
        <dbReference type="PROSITE" id="PS50977"/>
    </source>
</evidence>
<dbReference type="Gene3D" id="1.10.357.10">
    <property type="entry name" value="Tetracycline Repressor, domain 2"/>
    <property type="match status" value="1"/>
</dbReference>
<organism evidence="5 6">
    <name type="scientific">Pseudonocardia parietis</name>
    <dbReference type="NCBI Taxonomy" id="570936"/>
    <lineage>
        <taxon>Bacteria</taxon>
        <taxon>Bacillati</taxon>
        <taxon>Actinomycetota</taxon>
        <taxon>Actinomycetes</taxon>
        <taxon>Pseudonocardiales</taxon>
        <taxon>Pseudonocardiaceae</taxon>
        <taxon>Pseudonocardia</taxon>
    </lineage>
</organism>
<evidence type="ECO:0000313" key="5">
    <source>
        <dbReference type="EMBL" id="MBP2367764.1"/>
    </source>
</evidence>
<dbReference type="RefSeq" id="WP_210027938.1">
    <property type="nucleotide sequence ID" value="NZ_JAGINU010000001.1"/>
</dbReference>
<dbReference type="SUPFAM" id="SSF46689">
    <property type="entry name" value="Homeodomain-like"/>
    <property type="match status" value="1"/>
</dbReference>
<comment type="caution">
    <text evidence="5">The sequence shown here is derived from an EMBL/GenBank/DDBJ whole genome shotgun (WGS) entry which is preliminary data.</text>
</comment>